<dbReference type="EMBL" id="MN739039">
    <property type="protein sequence ID" value="QHS85024.1"/>
    <property type="molecule type" value="Genomic_DNA"/>
</dbReference>
<feature type="coiled-coil region" evidence="1">
    <location>
        <begin position="8"/>
        <end position="42"/>
    </location>
</feature>
<name>A0A6C0AZR3_9ZZZZ</name>
<evidence type="ECO:0000256" key="1">
    <source>
        <dbReference type="SAM" id="Coils"/>
    </source>
</evidence>
<accession>A0A6C0AZR3</accession>
<organism evidence="2">
    <name type="scientific">viral metagenome</name>
    <dbReference type="NCBI Taxonomy" id="1070528"/>
    <lineage>
        <taxon>unclassified sequences</taxon>
        <taxon>metagenomes</taxon>
        <taxon>organismal metagenomes</taxon>
    </lineage>
</organism>
<sequence>MPITELSLESIELKLQLLNQKVDKLLELMTLQTEKKKKMKQEEIETNWSIVDYKNSVLISFSFNMEFKNYIKELGGVWMVSKKSWMFPKSNETEIVSQITEKFPKWNLIKEN</sequence>
<protein>
    <submittedName>
        <fullName evidence="2">Uncharacterized protein</fullName>
    </submittedName>
</protein>
<reference evidence="2" key="1">
    <citation type="journal article" date="2020" name="Nature">
        <title>Giant virus diversity and host interactions through global metagenomics.</title>
        <authorList>
            <person name="Schulz F."/>
            <person name="Roux S."/>
            <person name="Paez-Espino D."/>
            <person name="Jungbluth S."/>
            <person name="Walsh D.A."/>
            <person name="Denef V.J."/>
            <person name="McMahon K.D."/>
            <person name="Konstantinidis K.T."/>
            <person name="Eloe-Fadrosh E.A."/>
            <person name="Kyrpides N.C."/>
            <person name="Woyke T."/>
        </authorList>
    </citation>
    <scope>NUCLEOTIDE SEQUENCE</scope>
    <source>
        <strain evidence="2">GVMAG-M-3300009182-67</strain>
    </source>
</reference>
<keyword evidence="1" id="KW-0175">Coiled coil</keyword>
<evidence type="ECO:0000313" key="2">
    <source>
        <dbReference type="EMBL" id="QHS85024.1"/>
    </source>
</evidence>
<dbReference type="AlphaFoldDB" id="A0A6C0AZR3"/>
<proteinExistence type="predicted"/>